<dbReference type="PANTHER" id="PTHR43265:SF1">
    <property type="entry name" value="ESTERASE ESTD"/>
    <property type="match status" value="1"/>
</dbReference>
<feature type="signal peptide" evidence="2">
    <location>
        <begin position="1"/>
        <end position="19"/>
    </location>
</feature>
<dbReference type="InterPro" id="IPR000073">
    <property type="entry name" value="AB_hydrolase_1"/>
</dbReference>
<organism evidence="4 5">
    <name type="scientific">Massilia consociata</name>
    <dbReference type="NCBI Taxonomy" id="760117"/>
    <lineage>
        <taxon>Bacteria</taxon>
        <taxon>Pseudomonadati</taxon>
        <taxon>Pseudomonadota</taxon>
        <taxon>Betaproteobacteria</taxon>
        <taxon>Burkholderiales</taxon>
        <taxon>Oxalobacteraceae</taxon>
        <taxon>Telluria group</taxon>
        <taxon>Massilia</taxon>
    </lineage>
</organism>
<dbReference type="InterPro" id="IPR053145">
    <property type="entry name" value="AB_hydrolase_Est10"/>
</dbReference>
<protein>
    <submittedName>
        <fullName evidence="4">Alpha/beta hydrolase family protein</fullName>
        <ecNumber evidence="4">3.4.-.-</ecNumber>
    </submittedName>
</protein>
<gene>
    <name evidence="4" type="ORF">ACFFJK_05130</name>
</gene>
<dbReference type="PANTHER" id="PTHR43265">
    <property type="entry name" value="ESTERASE ESTD"/>
    <property type="match status" value="1"/>
</dbReference>
<dbReference type="Pfam" id="PF12697">
    <property type="entry name" value="Abhydrolase_6"/>
    <property type="match status" value="1"/>
</dbReference>
<dbReference type="GO" id="GO:0016787">
    <property type="term" value="F:hydrolase activity"/>
    <property type="evidence" value="ECO:0007669"/>
    <property type="project" value="UniProtKB-KW"/>
</dbReference>
<reference evidence="4 5" key="1">
    <citation type="submission" date="2024-09" db="EMBL/GenBank/DDBJ databases">
        <authorList>
            <person name="Sun Q."/>
            <person name="Mori K."/>
        </authorList>
    </citation>
    <scope>NUCLEOTIDE SEQUENCE [LARGE SCALE GENOMIC DNA]</scope>
    <source>
        <strain evidence="4 5">CCM 7792</strain>
    </source>
</reference>
<evidence type="ECO:0000256" key="1">
    <source>
        <dbReference type="ARBA" id="ARBA00022801"/>
    </source>
</evidence>
<keyword evidence="2" id="KW-0732">Signal</keyword>
<name>A0ABV6FCK7_9BURK</name>
<dbReference type="RefSeq" id="WP_379678067.1">
    <property type="nucleotide sequence ID" value="NZ_JBHLWP010000006.1"/>
</dbReference>
<dbReference type="InterPro" id="IPR029058">
    <property type="entry name" value="AB_hydrolase_fold"/>
</dbReference>
<dbReference type="PROSITE" id="PS00708">
    <property type="entry name" value="PRO_ENDOPEP_SER"/>
    <property type="match status" value="1"/>
</dbReference>
<dbReference type="SUPFAM" id="SSF53474">
    <property type="entry name" value="alpha/beta-Hydrolases"/>
    <property type="match status" value="1"/>
</dbReference>
<evidence type="ECO:0000313" key="5">
    <source>
        <dbReference type="Proteomes" id="UP001589773"/>
    </source>
</evidence>
<keyword evidence="1 4" id="KW-0378">Hydrolase</keyword>
<dbReference type="EC" id="3.4.-.-" evidence="4"/>
<dbReference type="InterPro" id="IPR002471">
    <property type="entry name" value="Pept_S9_AS"/>
</dbReference>
<feature type="domain" description="AB hydrolase-1" evidence="3">
    <location>
        <begin position="167"/>
        <end position="430"/>
    </location>
</feature>
<keyword evidence="5" id="KW-1185">Reference proteome</keyword>
<evidence type="ECO:0000259" key="3">
    <source>
        <dbReference type="Pfam" id="PF12697"/>
    </source>
</evidence>
<accession>A0ABV6FCK7</accession>
<dbReference type="EMBL" id="JBHLWP010000006">
    <property type="protein sequence ID" value="MFC0251265.1"/>
    <property type="molecule type" value="Genomic_DNA"/>
</dbReference>
<proteinExistence type="predicted"/>
<dbReference type="Proteomes" id="UP001589773">
    <property type="component" value="Unassembled WGS sequence"/>
</dbReference>
<dbReference type="Gene3D" id="3.40.50.1820">
    <property type="entry name" value="alpha/beta hydrolase"/>
    <property type="match status" value="1"/>
</dbReference>
<evidence type="ECO:0000313" key="4">
    <source>
        <dbReference type="EMBL" id="MFC0251265.1"/>
    </source>
</evidence>
<evidence type="ECO:0000256" key="2">
    <source>
        <dbReference type="SAM" id="SignalP"/>
    </source>
</evidence>
<comment type="caution">
    <text evidence="4">The sequence shown here is derived from an EMBL/GenBank/DDBJ whole genome shotgun (WGS) entry which is preliminary data.</text>
</comment>
<sequence length="457" mass="49115">MKSILFGLAALLAMPPAHAEDAAGHWKGRIANSLDVLLQFDRTTEGQWQGTMAVPQQAMSTKVDQLQVTEEQVSFRLVALNAGYAARWNQQGKVWEGTWTQQGRTVPLVLARTDADARKPKRPQEDAIAARAPGYTSSEVSFANTAAGLTLAGSFSVPHGKGPFPAVVLVHGSGPVERNANVFEHKLFLVLADHLTRKGIAVLRYDKRGIGKSTGTYKDATTFDFAGDAEAAVQFLRSRPDVAPGRIGILGHSEGGLIAPLVAARDPGLAFVVMLAAPGVRGELLMAEQIALGSKANGMPEDQIAGERAFHRALLAALASEQQLDLAIDKARQVADAAERDGTLPAGVAKRRLQQLATPWFHPFLRHEPGPVLRSLRQPVLVLNGERDMQVPAAMNLGAIRTALKDNPRAVVQELPKLNHLFQTAPTGAVSEYFTIEESFAPAALDTVSNWILATVK</sequence>
<feature type="chain" id="PRO_5047105794" evidence="2">
    <location>
        <begin position="20"/>
        <end position="457"/>
    </location>
</feature>